<dbReference type="InterPro" id="IPR036505">
    <property type="entry name" value="Amidase/PGRP_sf"/>
</dbReference>
<dbReference type="SUPFAM" id="SSF55846">
    <property type="entry name" value="N-acetylmuramoyl-L-alanine amidase-like"/>
    <property type="match status" value="1"/>
</dbReference>
<proteinExistence type="predicted"/>
<evidence type="ECO:0000259" key="6">
    <source>
        <dbReference type="Pfam" id="PF01510"/>
    </source>
</evidence>
<name>A0A830HRP4_9CHLO</name>
<dbReference type="EC" id="3.5.1.28" evidence="2"/>
<feature type="domain" description="N-acetylmuramoyl-L-alanine amidase" evidence="6">
    <location>
        <begin position="106"/>
        <end position="181"/>
    </location>
</feature>
<dbReference type="OrthoDB" id="2303510at2759"/>
<dbReference type="GO" id="GO:0009254">
    <property type="term" value="P:peptidoglycan turnover"/>
    <property type="evidence" value="ECO:0007669"/>
    <property type="project" value="TreeGrafter"/>
</dbReference>
<sequence>MAAAEDDDGGQKQQQQPSDIIPKTPPTAIGALLPRKGTEIVVAGQLVNANTRVVTFLDADGFSAYTGCPHPTQPSELAMDAPRFGVRRVQTQCVPNSRWTLQALQQQIHQLVVHYDACGTAQKCFKVLHHERGLSCHFIIDLDGVIYQTLDVRERAWHATVANDASVGVELSNVGCVPADESSSLLEAWYRAEDGELTPPPPSPPRTSEGEDDSSPDKKITKRTPLRSAQSKPVHGTVHDQRLRMYDYTDQQYEALANLLAALSTVLPRIRLQYPQANTKLPDDVRNAHEGILGHYHVQTNKVDPGPAMQWERVCKRAARLCTNL</sequence>
<organism evidence="7 8">
    <name type="scientific">Pycnococcus provasolii</name>
    <dbReference type="NCBI Taxonomy" id="41880"/>
    <lineage>
        <taxon>Eukaryota</taxon>
        <taxon>Viridiplantae</taxon>
        <taxon>Chlorophyta</taxon>
        <taxon>Pseudoscourfieldiophyceae</taxon>
        <taxon>Pseudoscourfieldiales</taxon>
        <taxon>Pycnococcaceae</taxon>
        <taxon>Pycnococcus</taxon>
    </lineage>
</organism>
<dbReference type="Pfam" id="PF01510">
    <property type="entry name" value="Amidase_2"/>
    <property type="match status" value="1"/>
</dbReference>
<dbReference type="Proteomes" id="UP000660262">
    <property type="component" value="Unassembled WGS sequence"/>
</dbReference>
<evidence type="ECO:0000313" key="8">
    <source>
        <dbReference type="Proteomes" id="UP000660262"/>
    </source>
</evidence>
<evidence type="ECO:0000256" key="2">
    <source>
        <dbReference type="ARBA" id="ARBA00011901"/>
    </source>
</evidence>
<evidence type="ECO:0000313" key="7">
    <source>
        <dbReference type="EMBL" id="GHP08430.1"/>
    </source>
</evidence>
<reference evidence="7" key="1">
    <citation type="submission" date="2020-10" db="EMBL/GenBank/DDBJ databases">
        <title>Unveiling of a novel bifunctional photoreceptor, Dualchrome1, isolated from a cosmopolitan green alga.</title>
        <authorList>
            <person name="Suzuki S."/>
            <person name="Kawachi M."/>
        </authorList>
    </citation>
    <scope>NUCLEOTIDE SEQUENCE</scope>
    <source>
        <strain evidence="7">NIES 2893</strain>
    </source>
</reference>
<dbReference type="InterPro" id="IPR002502">
    <property type="entry name" value="Amidase_domain"/>
</dbReference>
<evidence type="ECO:0000256" key="1">
    <source>
        <dbReference type="ARBA" id="ARBA00001561"/>
    </source>
</evidence>
<evidence type="ECO:0000256" key="3">
    <source>
        <dbReference type="ARBA" id="ARBA00022801"/>
    </source>
</evidence>
<dbReference type="PANTHER" id="PTHR30417:SF1">
    <property type="entry name" value="N-ACETYLMURAMOYL-L-ALANINE AMIDASE AMID"/>
    <property type="match status" value="1"/>
</dbReference>
<comment type="caution">
    <text evidence="7">The sequence shown here is derived from an EMBL/GenBank/DDBJ whole genome shotgun (WGS) entry which is preliminary data.</text>
</comment>
<evidence type="ECO:0000256" key="5">
    <source>
        <dbReference type="SAM" id="MobiDB-lite"/>
    </source>
</evidence>
<keyword evidence="4" id="KW-0961">Cell wall biogenesis/degradation</keyword>
<feature type="region of interest" description="Disordered" evidence="5">
    <location>
        <begin position="1"/>
        <end position="26"/>
    </location>
</feature>
<evidence type="ECO:0000256" key="4">
    <source>
        <dbReference type="ARBA" id="ARBA00023316"/>
    </source>
</evidence>
<accession>A0A830HRP4</accession>
<dbReference type="GO" id="GO:0008745">
    <property type="term" value="F:N-acetylmuramoyl-L-alanine amidase activity"/>
    <property type="evidence" value="ECO:0007669"/>
    <property type="project" value="UniProtKB-EC"/>
</dbReference>
<dbReference type="CDD" id="cd06583">
    <property type="entry name" value="PGRP"/>
    <property type="match status" value="1"/>
</dbReference>
<feature type="region of interest" description="Disordered" evidence="5">
    <location>
        <begin position="194"/>
        <end position="238"/>
    </location>
</feature>
<dbReference type="GO" id="GO:0009253">
    <property type="term" value="P:peptidoglycan catabolic process"/>
    <property type="evidence" value="ECO:0007669"/>
    <property type="project" value="InterPro"/>
</dbReference>
<dbReference type="GO" id="GO:0071555">
    <property type="term" value="P:cell wall organization"/>
    <property type="evidence" value="ECO:0007669"/>
    <property type="project" value="UniProtKB-KW"/>
</dbReference>
<dbReference type="AlphaFoldDB" id="A0A830HRP4"/>
<protein>
    <recommendedName>
        <fullName evidence="2">N-acetylmuramoyl-L-alanine amidase</fullName>
        <ecNumber evidence="2">3.5.1.28</ecNumber>
    </recommendedName>
</protein>
<keyword evidence="3" id="KW-0378">Hydrolase</keyword>
<keyword evidence="8" id="KW-1185">Reference proteome</keyword>
<comment type="catalytic activity">
    <reaction evidence="1">
        <text>Hydrolyzes the link between N-acetylmuramoyl residues and L-amino acid residues in certain cell-wall glycopeptides.</text>
        <dbReference type="EC" id="3.5.1.28"/>
    </reaction>
</comment>
<dbReference type="EMBL" id="BNJQ01000020">
    <property type="protein sequence ID" value="GHP08430.1"/>
    <property type="molecule type" value="Genomic_DNA"/>
</dbReference>
<gene>
    <name evidence="7" type="ORF">PPROV_000716900</name>
</gene>
<feature type="compositionally biased region" description="Low complexity" evidence="5">
    <location>
        <begin position="11"/>
        <end position="22"/>
    </location>
</feature>
<dbReference type="Gene3D" id="3.40.80.10">
    <property type="entry name" value="Peptidoglycan recognition protein-like"/>
    <property type="match status" value="1"/>
</dbReference>
<dbReference type="PANTHER" id="PTHR30417">
    <property type="entry name" value="N-ACETYLMURAMOYL-L-ALANINE AMIDASE AMID"/>
    <property type="match status" value="1"/>
</dbReference>
<dbReference type="InterPro" id="IPR051206">
    <property type="entry name" value="NAMLAA_amidase_2"/>
</dbReference>